<dbReference type="EMBL" id="AVPG01000022">
    <property type="protein sequence ID" value="KGX85509.1"/>
    <property type="molecule type" value="Genomic_DNA"/>
</dbReference>
<dbReference type="AlphaFoldDB" id="A0A0A5G0G4"/>
<organism evidence="1 2">
    <name type="scientific">Pontibacillus litoralis JSM 072002</name>
    <dbReference type="NCBI Taxonomy" id="1385512"/>
    <lineage>
        <taxon>Bacteria</taxon>
        <taxon>Bacillati</taxon>
        <taxon>Bacillota</taxon>
        <taxon>Bacilli</taxon>
        <taxon>Bacillales</taxon>
        <taxon>Bacillaceae</taxon>
        <taxon>Pontibacillus</taxon>
    </lineage>
</organism>
<name>A0A0A5G0G4_9BACI</name>
<sequence>MSHGVSLHKLKHRYRYQRKVVYNTVTLSFYGKSVIGGIKTGKKAGIGSKLVGRQGKNTSKWVHFSGCNQ</sequence>
<comment type="caution">
    <text evidence="1">The sequence shown here is derived from an EMBL/GenBank/DDBJ whole genome shotgun (WGS) entry which is preliminary data.</text>
</comment>
<reference evidence="1 2" key="1">
    <citation type="submission" date="2013-08" db="EMBL/GenBank/DDBJ databases">
        <authorList>
            <person name="Huang J."/>
            <person name="Wang G."/>
        </authorList>
    </citation>
    <scope>NUCLEOTIDE SEQUENCE [LARGE SCALE GENOMIC DNA]</scope>
    <source>
        <strain evidence="1 2">JSM 072002</strain>
    </source>
</reference>
<evidence type="ECO:0000313" key="1">
    <source>
        <dbReference type="EMBL" id="KGX85509.1"/>
    </source>
</evidence>
<protein>
    <submittedName>
        <fullName evidence="1">Uncharacterized protein</fullName>
    </submittedName>
</protein>
<accession>A0A0A5G0G4</accession>
<evidence type="ECO:0000313" key="2">
    <source>
        <dbReference type="Proteomes" id="UP000030401"/>
    </source>
</evidence>
<dbReference type="Proteomes" id="UP000030401">
    <property type="component" value="Unassembled WGS sequence"/>
</dbReference>
<proteinExistence type="predicted"/>
<keyword evidence="2" id="KW-1185">Reference proteome</keyword>
<gene>
    <name evidence="1" type="ORF">N784_08865</name>
</gene>